<feature type="signal peptide" evidence="1">
    <location>
        <begin position="1"/>
        <end position="19"/>
    </location>
</feature>
<comment type="caution">
    <text evidence="3">The sequence shown here is derived from an EMBL/GenBank/DDBJ whole genome shotgun (WGS) entry which is preliminary data.</text>
</comment>
<accession>A0A919WJY8</accession>
<reference evidence="3" key="1">
    <citation type="submission" date="2021-03" db="EMBL/GenBank/DDBJ databases">
        <title>Antimicrobial resistance genes in bacteria isolated from Japanese honey, and their potential for conferring macrolide and lincosamide resistance in the American foulbrood pathogen Paenibacillus larvae.</title>
        <authorList>
            <person name="Okamoto M."/>
            <person name="Kumagai M."/>
            <person name="Kanamori H."/>
            <person name="Takamatsu D."/>
        </authorList>
    </citation>
    <scope>NUCLEOTIDE SEQUENCE</scope>
    <source>
        <strain evidence="3">J27TS8</strain>
    </source>
</reference>
<feature type="domain" description="YtkA-like" evidence="2">
    <location>
        <begin position="23"/>
        <end position="97"/>
    </location>
</feature>
<dbReference type="InterPro" id="IPR032693">
    <property type="entry name" value="YtkA-like_dom"/>
</dbReference>
<keyword evidence="4" id="KW-1185">Reference proteome</keyword>
<sequence>MKKFLFALACLLFLLTACNKDSVAVEVEKDLYYEKDAASELVIKITDDNEPVSGLKVNAVLAMSDMDHGQIEADFKEIGEGIYSSEVKLPMAGKWEIVFTFDHNGKSVEKVITYDVKEPSGIAKINGEWITNEDLEFYQFINELHIAINREQDKAKYEGDELEEALAYWDGQEKLNQDRNQLLTQIIRLRSMALLALEKGHEATQKEVTEQVKQVRTQYEAVPVAKKMIQEFGEEKFWNKEQQQYELIVLSQKVQNDLIAQVRKENPDVNEQEILYLAQKQYEELLVSQVNSLTIELL</sequence>
<protein>
    <recommendedName>
        <fullName evidence="2">YtkA-like domain-containing protein</fullName>
    </recommendedName>
</protein>
<keyword evidence="1" id="KW-0732">Signal</keyword>
<proteinExistence type="predicted"/>
<evidence type="ECO:0000256" key="1">
    <source>
        <dbReference type="SAM" id="SignalP"/>
    </source>
</evidence>
<dbReference type="Proteomes" id="UP000682111">
    <property type="component" value="Unassembled WGS sequence"/>
</dbReference>
<dbReference type="AlphaFoldDB" id="A0A919WJY8"/>
<dbReference type="Pfam" id="PF13115">
    <property type="entry name" value="YtkA"/>
    <property type="match status" value="1"/>
</dbReference>
<evidence type="ECO:0000313" key="4">
    <source>
        <dbReference type="Proteomes" id="UP000682111"/>
    </source>
</evidence>
<dbReference type="PROSITE" id="PS51257">
    <property type="entry name" value="PROKAR_LIPOPROTEIN"/>
    <property type="match status" value="1"/>
</dbReference>
<organism evidence="3 4">
    <name type="scientific">Robertmurraya siralis</name>
    <dbReference type="NCBI Taxonomy" id="77777"/>
    <lineage>
        <taxon>Bacteria</taxon>
        <taxon>Bacillati</taxon>
        <taxon>Bacillota</taxon>
        <taxon>Bacilli</taxon>
        <taxon>Bacillales</taxon>
        <taxon>Bacillaceae</taxon>
        <taxon>Robertmurraya</taxon>
    </lineage>
</organism>
<name>A0A919WJY8_9BACI</name>
<gene>
    <name evidence="3" type="ORF">J27TS8_31520</name>
</gene>
<dbReference type="EMBL" id="BORC01000005">
    <property type="protein sequence ID" value="GIN63159.1"/>
    <property type="molecule type" value="Genomic_DNA"/>
</dbReference>
<feature type="chain" id="PRO_5038788323" description="YtkA-like domain-containing protein" evidence="1">
    <location>
        <begin position="20"/>
        <end position="298"/>
    </location>
</feature>
<evidence type="ECO:0000313" key="3">
    <source>
        <dbReference type="EMBL" id="GIN63159.1"/>
    </source>
</evidence>
<dbReference type="RefSeq" id="WP_244988952.1">
    <property type="nucleotide sequence ID" value="NZ_BORC01000005.1"/>
</dbReference>
<evidence type="ECO:0000259" key="2">
    <source>
        <dbReference type="Pfam" id="PF13115"/>
    </source>
</evidence>